<dbReference type="Proteomes" id="UP000549617">
    <property type="component" value="Unassembled WGS sequence"/>
</dbReference>
<keyword evidence="2" id="KW-1185">Reference proteome</keyword>
<evidence type="ECO:0000313" key="2">
    <source>
        <dbReference type="Proteomes" id="UP000549617"/>
    </source>
</evidence>
<reference evidence="1 2" key="1">
    <citation type="submission" date="2020-08" db="EMBL/GenBank/DDBJ databases">
        <title>Genomic Encyclopedia of Type Strains, Phase IV (KMG-IV): sequencing the most valuable type-strain genomes for metagenomic binning, comparative biology and taxonomic classification.</title>
        <authorList>
            <person name="Goeker M."/>
        </authorList>
    </citation>
    <scope>NUCLEOTIDE SEQUENCE [LARGE SCALE GENOMIC DNA]</scope>
    <source>
        <strain evidence="1 2">DSM 25079</strain>
    </source>
</reference>
<gene>
    <name evidence="1" type="ORF">FHS49_000909</name>
</gene>
<evidence type="ECO:0000313" key="1">
    <source>
        <dbReference type="EMBL" id="MBB5684918.1"/>
    </source>
</evidence>
<protein>
    <submittedName>
        <fullName evidence="1">Uncharacterized protein</fullName>
    </submittedName>
</protein>
<sequence length="82" mass="9114">MRAIGYAQYILSDKFQNNFVHKIARRKRNVVFGAQHCRCGATKIGIKKLDQNVARIHGAAAPSAQKISNFAYDVPPNLTSAR</sequence>
<comment type="caution">
    <text evidence="1">The sequence shown here is derived from an EMBL/GenBank/DDBJ whole genome shotgun (WGS) entry which is preliminary data.</text>
</comment>
<dbReference type="EMBL" id="JACIJC010000001">
    <property type="protein sequence ID" value="MBB5684918.1"/>
    <property type="molecule type" value="Genomic_DNA"/>
</dbReference>
<accession>A0A7W9ED49</accession>
<proteinExistence type="predicted"/>
<dbReference type="AlphaFoldDB" id="A0A7W9ED49"/>
<name>A0A7W9ED49_9SPHN</name>
<organism evidence="1 2">
    <name type="scientific">Sphingobium boeckii</name>
    <dbReference type="NCBI Taxonomy" id="1082345"/>
    <lineage>
        <taxon>Bacteria</taxon>
        <taxon>Pseudomonadati</taxon>
        <taxon>Pseudomonadota</taxon>
        <taxon>Alphaproteobacteria</taxon>
        <taxon>Sphingomonadales</taxon>
        <taxon>Sphingomonadaceae</taxon>
        <taxon>Sphingobium</taxon>
    </lineage>
</organism>